<name>A0ABW1XJ32_9ALTE</name>
<protein>
    <submittedName>
        <fullName evidence="4">Zinc-dependent metalloprotease</fullName>
    </submittedName>
</protein>
<comment type="caution">
    <text evidence="4">The sequence shown here is derived from an EMBL/GenBank/DDBJ whole genome shotgun (WGS) entry which is preliminary data.</text>
</comment>
<feature type="domain" description="EcxA zinc-binding" evidence="2">
    <location>
        <begin position="397"/>
        <end position="695"/>
    </location>
</feature>
<dbReference type="PANTHER" id="PTHR38478:SF1">
    <property type="entry name" value="ZINC DEPENDENT METALLOPROTEASE DOMAIN LIPOPROTEIN"/>
    <property type="match status" value="1"/>
</dbReference>
<dbReference type="InterPro" id="IPR032534">
    <property type="entry name" value="EcxA_zinc-bd"/>
</dbReference>
<keyword evidence="4" id="KW-0645">Protease</keyword>
<dbReference type="InterPro" id="IPR024079">
    <property type="entry name" value="MetalloPept_cat_dom_sf"/>
</dbReference>
<gene>
    <name evidence="4" type="ORF">ACFP85_07820</name>
</gene>
<dbReference type="Pfam" id="PF17148">
    <property type="entry name" value="DUF5117"/>
    <property type="match status" value="1"/>
</dbReference>
<dbReference type="PANTHER" id="PTHR38478">
    <property type="entry name" value="PEPTIDASE M1A AND M12B"/>
    <property type="match status" value="1"/>
</dbReference>
<dbReference type="InterPro" id="IPR034032">
    <property type="entry name" value="Zn_MMP-like_bac"/>
</dbReference>
<feature type="domain" description="DUF5117" evidence="3">
    <location>
        <begin position="79"/>
        <end position="270"/>
    </location>
</feature>
<keyword evidence="4" id="KW-0378">Hydrolase</keyword>
<keyword evidence="1" id="KW-0732">Signal</keyword>
<dbReference type="Pfam" id="PF16313">
    <property type="entry name" value="DUF4953"/>
    <property type="match status" value="1"/>
</dbReference>
<dbReference type="RefSeq" id="WP_377148605.1">
    <property type="nucleotide sequence ID" value="NZ_JBHSUS010000001.1"/>
</dbReference>
<feature type="signal peptide" evidence="1">
    <location>
        <begin position="1"/>
        <end position="18"/>
    </location>
</feature>
<organism evidence="4 5">
    <name type="scientific">Pseudobowmanella zhangzhouensis</name>
    <dbReference type="NCBI Taxonomy" id="1537679"/>
    <lineage>
        <taxon>Bacteria</taxon>
        <taxon>Pseudomonadati</taxon>
        <taxon>Pseudomonadota</taxon>
        <taxon>Gammaproteobacteria</taxon>
        <taxon>Alteromonadales</taxon>
        <taxon>Alteromonadaceae</taxon>
    </lineage>
</organism>
<evidence type="ECO:0000259" key="2">
    <source>
        <dbReference type="Pfam" id="PF16313"/>
    </source>
</evidence>
<evidence type="ECO:0000313" key="5">
    <source>
        <dbReference type="Proteomes" id="UP001596364"/>
    </source>
</evidence>
<evidence type="ECO:0000256" key="1">
    <source>
        <dbReference type="SAM" id="SignalP"/>
    </source>
</evidence>
<keyword evidence="4" id="KW-0482">Metalloprotease</keyword>
<sequence length="787" mass="86718">MRATLFTVSLLAQSIAMASTPDIATFTKDLQPISGFASLYYSQSNGKVYLQIPELDHPMLFQSSLPRGVGSNDIGLDRGQLGDTRLVQFERFGANVLLKQLNTQYRADSDNPAEQNSIAEAFASSVLAGLPIVAEQDGKLLVDYTDFLLSDIHGIAKRLNASGQGSFSLDKSRSGVFLPRTKAFVDNTELEALVTFKGQGKGDYIQQVTPDADALTVHLHHSFIRLPDDGYQPRAFHPYSGYWKISWQDYATAIDQPIQQRVIPRHRLYKQDPGAQRSKPVEPIVYYLDPGIPEPVMSALQEGASWWDQAFSAAGYDGAFEVRVLPEGADPMDVRYNVIQWVHRATRGWSYGSSVIDPRTGEIIKGHVTLGSLRVRQDYLIALGLTSPFDSPQASTEAQQAMALARIRQLAAHEVGHTLGIAHNFAASQNDRASVMDYPHPKITLKNGDIDLSDAYAVGIGEWDKYVISYGYQDYAAPEKEGENLLALVKQTQQQGMLYMSDPDARGMAAANADGHLWDNGSDAVTEFEHLLAVRRLALQKLSLDTLPQGTSVSELEQALVPIYLLHRYQLDAVARQIGGIHYQYSVKGDATEPAVRPVEAAQQRRAFEALLQTLDPTLLRLPAHLNGLLLPKAYGESRNRESFAARTGVAFDPLAMAESTAAYTLDWLLTPTRLNRVALQHSGDWSTQQLLESLITRYVLVVANDDIAQRIQLVVLDKLLQTARNSEVNPEIQAAIVASLTNIAPKLSFRRDSNGRLMASWLAQFAAGGEWASQLKTKPLPPGSPI</sequence>
<dbReference type="Proteomes" id="UP001596364">
    <property type="component" value="Unassembled WGS sequence"/>
</dbReference>
<dbReference type="GO" id="GO:0008237">
    <property type="term" value="F:metallopeptidase activity"/>
    <property type="evidence" value="ECO:0007669"/>
    <property type="project" value="UniProtKB-KW"/>
</dbReference>
<dbReference type="Gene3D" id="3.40.390.10">
    <property type="entry name" value="Collagenase (Catalytic Domain)"/>
    <property type="match status" value="1"/>
</dbReference>
<keyword evidence="5" id="KW-1185">Reference proteome</keyword>
<dbReference type="InterPro" id="IPR033413">
    <property type="entry name" value="DUF5117"/>
</dbReference>
<evidence type="ECO:0000313" key="4">
    <source>
        <dbReference type="EMBL" id="MFC6440053.1"/>
    </source>
</evidence>
<dbReference type="EMBL" id="JBHSUS010000001">
    <property type="protein sequence ID" value="MFC6440053.1"/>
    <property type="molecule type" value="Genomic_DNA"/>
</dbReference>
<proteinExistence type="predicted"/>
<dbReference type="CDD" id="cd04276">
    <property type="entry name" value="ZnMc_MMP_like_2"/>
    <property type="match status" value="1"/>
</dbReference>
<evidence type="ECO:0000259" key="3">
    <source>
        <dbReference type="Pfam" id="PF17148"/>
    </source>
</evidence>
<dbReference type="SUPFAM" id="SSF55486">
    <property type="entry name" value="Metalloproteases ('zincins'), catalytic domain"/>
    <property type="match status" value="1"/>
</dbReference>
<accession>A0ABW1XJ32</accession>
<reference evidence="5" key="1">
    <citation type="journal article" date="2019" name="Int. J. Syst. Evol. Microbiol.">
        <title>The Global Catalogue of Microorganisms (GCM) 10K type strain sequencing project: providing services to taxonomists for standard genome sequencing and annotation.</title>
        <authorList>
            <consortium name="The Broad Institute Genomics Platform"/>
            <consortium name="The Broad Institute Genome Sequencing Center for Infectious Disease"/>
            <person name="Wu L."/>
            <person name="Ma J."/>
        </authorList>
    </citation>
    <scope>NUCLEOTIDE SEQUENCE [LARGE SCALE GENOMIC DNA]</scope>
    <source>
        <strain evidence="5">CGMCC 1.16031</strain>
    </source>
</reference>
<feature type="chain" id="PRO_5045181800" evidence="1">
    <location>
        <begin position="19"/>
        <end position="787"/>
    </location>
</feature>